<evidence type="ECO:0000313" key="3">
    <source>
        <dbReference type="RefSeq" id="XP_011502883.1"/>
    </source>
</evidence>
<keyword evidence="2" id="KW-1185">Reference proteome</keyword>
<dbReference type="Proteomes" id="UP000695007">
    <property type="component" value="Unplaced"/>
</dbReference>
<dbReference type="GeneID" id="105366218"/>
<reference evidence="3" key="1">
    <citation type="submission" date="2025-08" db="UniProtKB">
        <authorList>
            <consortium name="RefSeq"/>
        </authorList>
    </citation>
    <scope>IDENTIFICATION</scope>
</reference>
<evidence type="ECO:0000313" key="2">
    <source>
        <dbReference type="Proteomes" id="UP000695007"/>
    </source>
</evidence>
<feature type="chain" id="PRO_5042591210" evidence="1">
    <location>
        <begin position="21"/>
        <end position="129"/>
    </location>
</feature>
<dbReference type="AlphaFoldDB" id="A0AAJ6YRJ2"/>
<keyword evidence="1" id="KW-0732">Signal</keyword>
<feature type="signal peptide" evidence="1">
    <location>
        <begin position="1"/>
        <end position="20"/>
    </location>
</feature>
<evidence type="ECO:0000256" key="1">
    <source>
        <dbReference type="SAM" id="SignalP"/>
    </source>
</evidence>
<dbReference type="KEGG" id="csol:105366218"/>
<gene>
    <name evidence="3" type="primary">LOC105366218</name>
</gene>
<dbReference type="RefSeq" id="XP_011502883.1">
    <property type="nucleotide sequence ID" value="XM_011504581.1"/>
</dbReference>
<name>A0AAJ6YRJ2_9HYME</name>
<protein>
    <submittedName>
        <fullName evidence="3">Uncharacterized protein LOC105366218</fullName>
    </submittedName>
</protein>
<sequence length="129" mass="14653">MYYSMLIVLSLISYVAFTTGLKELTYTKDQCLDCCNGLDRKSQLACQLSCIKKFAIPNFYKIKGSCVSACKVANYFNSKGKCRIGCKDIIEECREECFQECEKMFTIKTTKVVMDEATEIDLTLRLGRG</sequence>
<proteinExistence type="predicted"/>
<accession>A0AAJ6YRJ2</accession>
<organism evidence="2 3">
    <name type="scientific">Ceratosolen solmsi marchali</name>
    <dbReference type="NCBI Taxonomy" id="326594"/>
    <lineage>
        <taxon>Eukaryota</taxon>
        <taxon>Metazoa</taxon>
        <taxon>Ecdysozoa</taxon>
        <taxon>Arthropoda</taxon>
        <taxon>Hexapoda</taxon>
        <taxon>Insecta</taxon>
        <taxon>Pterygota</taxon>
        <taxon>Neoptera</taxon>
        <taxon>Endopterygota</taxon>
        <taxon>Hymenoptera</taxon>
        <taxon>Apocrita</taxon>
        <taxon>Proctotrupomorpha</taxon>
        <taxon>Chalcidoidea</taxon>
        <taxon>Agaonidae</taxon>
        <taxon>Agaoninae</taxon>
        <taxon>Ceratosolen</taxon>
    </lineage>
</organism>